<dbReference type="InterPro" id="IPR009053">
    <property type="entry name" value="Prefoldin"/>
</dbReference>
<dbReference type="GO" id="GO:0016272">
    <property type="term" value="C:prefoldin complex"/>
    <property type="evidence" value="ECO:0007669"/>
    <property type="project" value="InterPro"/>
</dbReference>
<keyword evidence="2" id="KW-0143">Chaperone</keyword>
<protein>
    <submittedName>
        <fullName evidence="4">Prefoldin beta-like protein</fullName>
    </submittedName>
</protein>
<feature type="coiled-coil region" evidence="3">
    <location>
        <begin position="83"/>
        <end position="110"/>
    </location>
</feature>
<dbReference type="Gene3D" id="1.10.287.370">
    <property type="match status" value="1"/>
</dbReference>
<dbReference type="InterPro" id="IPR027235">
    <property type="entry name" value="PFD2"/>
</dbReference>
<dbReference type="InterPro" id="IPR002777">
    <property type="entry name" value="PFD_beta-like"/>
</dbReference>
<evidence type="ECO:0000256" key="1">
    <source>
        <dbReference type="ARBA" id="ARBA00008045"/>
    </source>
</evidence>
<dbReference type="Proteomes" id="UP000327118">
    <property type="component" value="Unassembled WGS sequence"/>
</dbReference>
<dbReference type="GO" id="GO:0051082">
    <property type="term" value="F:unfolded protein binding"/>
    <property type="evidence" value="ECO:0007669"/>
    <property type="project" value="InterPro"/>
</dbReference>
<dbReference type="AlphaFoldDB" id="A0A5N6YY69"/>
<dbReference type="SUPFAM" id="SSF46579">
    <property type="entry name" value="Prefoldin"/>
    <property type="match status" value="1"/>
</dbReference>
<evidence type="ECO:0000313" key="4">
    <source>
        <dbReference type="EMBL" id="KAE8350384.1"/>
    </source>
</evidence>
<dbReference type="FunFam" id="1.10.287.370:FF:000002">
    <property type="entry name" value="Prefoldin subunit 2"/>
    <property type="match status" value="1"/>
</dbReference>
<dbReference type="EMBL" id="ML739228">
    <property type="protein sequence ID" value="KAE8350384.1"/>
    <property type="molecule type" value="Genomic_DNA"/>
</dbReference>
<organism evidence="4 5">
    <name type="scientific">Aspergillus coremiiformis</name>
    <dbReference type="NCBI Taxonomy" id="138285"/>
    <lineage>
        <taxon>Eukaryota</taxon>
        <taxon>Fungi</taxon>
        <taxon>Dikarya</taxon>
        <taxon>Ascomycota</taxon>
        <taxon>Pezizomycotina</taxon>
        <taxon>Eurotiomycetes</taxon>
        <taxon>Eurotiomycetidae</taxon>
        <taxon>Eurotiales</taxon>
        <taxon>Aspergillaceae</taxon>
        <taxon>Aspergillus</taxon>
        <taxon>Aspergillus subgen. Circumdati</taxon>
    </lineage>
</organism>
<name>A0A5N6YY69_9EURO</name>
<evidence type="ECO:0000256" key="2">
    <source>
        <dbReference type="ARBA" id="ARBA00023186"/>
    </source>
</evidence>
<evidence type="ECO:0000313" key="5">
    <source>
        <dbReference type="Proteomes" id="UP000327118"/>
    </source>
</evidence>
<reference evidence="5" key="1">
    <citation type="submission" date="2019-04" db="EMBL/GenBank/DDBJ databases">
        <title>Friends and foes A comparative genomics studyof 23 Aspergillus species from section Flavi.</title>
        <authorList>
            <consortium name="DOE Joint Genome Institute"/>
            <person name="Kjaerbolling I."/>
            <person name="Vesth T."/>
            <person name="Frisvad J.C."/>
            <person name="Nybo J.L."/>
            <person name="Theobald S."/>
            <person name="Kildgaard S."/>
            <person name="Isbrandt T."/>
            <person name="Kuo A."/>
            <person name="Sato A."/>
            <person name="Lyhne E.K."/>
            <person name="Kogle M.E."/>
            <person name="Wiebenga A."/>
            <person name="Kun R.S."/>
            <person name="Lubbers R.J."/>
            <person name="Makela M.R."/>
            <person name="Barry K."/>
            <person name="Chovatia M."/>
            <person name="Clum A."/>
            <person name="Daum C."/>
            <person name="Haridas S."/>
            <person name="He G."/>
            <person name="LaButti K."/>
            <person name="Lipzen A."/>
            <person name="Mondo S."/>
            <person name="Riley R."/>
            <person name="Salamov A."/>
            <person name="Simmons B.A."/>
            <person name="Magnuson J.K."/>
            <person name="Henrissat B."/>
            <person name="Mortensen U.H."/>
            <person name="Larsen T.O."/>
            <person name="Devries R.P."/>
            <person name="Grigoriev I.V."/>
            <person name="Machida M."/>
            <person name="Baker S.E."/>
            <person name="Andersen M.R."/>
        </authorList>
    </citation>
    <scope>NUCLEOTIDE SEQUENCE [LARGE SCALE GENOMIC DNA]</scope>
    <source>
        <strain evidence="5">CBS 553.77</strain>
    </source>
</reference>
<dbReference type="Pfam" id="PF01920">
    <property type="entry name" value="Prefoldin_2"/>
    <property type="match status" value="1"/>
</dbReference>
<accession>A0A5N6YY69</accession>
<comment type="similarity">
    <text evidence="1">Belongs to the prefoldin subunit beta family.</text>
</comment>
<keyword evidence="5" id="KW-1185">Reference proteome</keyword>
<dbReference type="GO" id="GO:0006457">
    <property type="term" value="P:protein folding"/>
    <property type="evidence" value="ECO:0007669"/>
    <property type="project" value="InterPro"/>
</dbReference>
<dbReference type="CDD" id="cd23163">
    <property type="entry name" value="Prefoldin_2"/>
    <property type="match status" value="1"/>
</dbReference>
<dbReference type="OrthoDB" id="29646at2759"/>
<gene>
    <name evidence="4" type="ORF">BDV28DRAFT_139201</name>
</gene>
<evidence type="ECO:0000256" key="3">
    <source>
        <dbReference type="SAM" id="Coils"/>
    </source>
</evidence>
<feature type="coiled-coil region" evidence="3">
    <location>
        <begin position="12"/>
        <end position="46"/>
    </location>
</feature>
<sequence>MASQQQVNPKRQQELQLQYTNYKNTLQQMAQKIGDIEQEAEEHKLVIETLDPLPEERKCFRMVNGVLVERTIKDVLPTLKTNSDGLKQVLEELLKQYKAKQAELDSWKKKNNIQVVQP</sequence>
<dbReference type="PANTHER" id="PTHR13303">
    <property type="entry name" value="PREFOLDIN SUBUNIT 2"/>
    <property type="match status" value="1"/>
</dbReference>
<proteinExistence type="inferred from homology"/>
<keyword evidence="3" id="KW-0175">Coiled coil</keyword>